<dbReference type="SUPFAM" id="SSF52833">
    <property type="entry name" value="Thioredoxin-like"/>
    <property type="match status" value="1"/>
</dbReference>
<dbReference type="InterPro" id="IPR001853">
    <property type="entry name" value="DSBA-like_thioredoxin_dom"/>
</dbReference>
<dbReference type="Proteomes" id="UP001155220">
    <property type="component" value="Unassembled WGS sequence"/>
</dbReference>
<sequence>MATVQLSYYSDILCIWAYVAQRRLEALVEKFGAALAIESRFCPVFSDAWGKIETNWKHRGGFEGFNRHINEVARKFPHIEGHERLWLQTRPRSSASAHLFVKAVELVEADASGGEAEQPPYFDRLSTRVSWELRRAFFVSAKDVSDWRIQEEIADRLGIDYSDVDRKIRSSEALARLAADDQMSRKHGAEGSPTFLLNEGRQKLFGNVGYRLLEANVHELFHNTAANQASWC</sequence>
<dbReference type="GO" id="GO:0016491">
    <property type="term" value="F:oxidoreductase activity"/>
    <property type="evidence" value="ECO:0007669"/>
    <property type="project" value="InterPro"/>
</dbReference>
<name>A0A9X2HC50_9HYPH</name>
<dbReference type="EMBL" id="JALHBS010000115">
    <property type="protein sequence ID" value="MCP3056928.1"/>
    <property type="molecule type" value="Genomic_DNA"/>
</dbReference>
<keyword evidence="3" id="KW-1185">Reference proteome</keyword>
<proteinExistence type="predicted"/>
<protein>
    <submittedName>
        <fullName evidence="2">DsbA family protein</fullName>
    </submittedName>
</protein>
<reference evidence="2" key="1">
    <citation type="submission" date="2022-03" db="EMBL/GenBank/DDBJ databases">
        <title>Aurantimonas Liuensis sp. Nov., isolated from the hadal seawater of the Mariana Trench.</title>
        <authorList>
            <person name="Liu R."/>
        </authorList>
    </citation>
    <scope>NUCLEOTIDE SEQUENCE</scope>
    <source>
        <strain evidence="2">LRZ36</strain>
    </source>
</reference>
<dbReference type="Gene3D" id="3.40.30.10">
    <property type="entry name" value="Glutaredoxin"/>
    <property type="match status" value="1"/>
</dbReference>
<evidence type="ECO:0000259" key="1">
    <source>
        <dbReference type="Pfam" id="PF01323"/>
    </source>
</evidence>
<comment type="caution">
    <text evidence="2">The sequence shown here is derived from an EMBL/GenBank/DDBJ whole genome shotgun (WGS) entry which is preliminary data.</text>
</comment>
<organism evidence="2 3">
    <name type="scientific">Aurantimonas marianensis</name>
    <dbReference type="NCBI Taxonomy" id="2920428"/>
    <lineage>
        <taxon>Bacteria</taxon>
        <taxon>Pseudomonadati</taxon>
        <taxon>Pseudomonadota</taxon>
        <taxon>Alphaproteobacteria</taxon>
        <taxon>Hyphomicrobiales</taxon>
        <taxon>Aurantimonadaceae</taxon>
        <taxon>Aurantimonas</taxon>
    </lineage>
</organism>
<evidence type="ECO:0000313" key="2">
    <source>
        <dbReference type="EMBL" id="MCP3056928.1"/>
    </source>
</evidence>
<evidence type="ECO:0000313" key="3">
    <source>
        <dbReference type="Proteomes" id="UP001155220"/>
    </source>
</evidence>
<dbReference type="Pfam" id="PF01323">
    <property type="entry name" value="DSBA"/>
    <property type="match status" value="1"/>
</dbReference>
<feature type="domain" description="DSBA-like thioredoxin" evidence="1">
    <location>
        <begin position="6"/>
        <end position="214"/>
    </location>
</feature>
<dbReference type="InterPro" id="IPR036249">
    <property type="entry name" value="Thioredoxin-like_sf"/>
</dbReference>
<dbReference type="RefSeq" id="WP_253965728.1">
    <property type="nucleotide sequence ID" value="NZ_JALHBS010000115.1"/>
</dbReference>
<gene>
    <name evidence="2" type="ORF">MJ956_17515</name>
</gene>
<dbReference type="AlphaFoldDB" id="A0A9X2HC50"/>
<accession>A0A9X2HC50</accession>